<feature type="transmembrane region" description="Helical" evidence="1">
    <location>
        <begin position="117"/>
        <end position="140"/>
    </location>
</feature>
<feature type="domain" description="DUF6534" evidence="2">
    <location>
        <begin position="165"/>
        <end position="252"/>
    </location>
</feature>
<gene>
    <name evidence="3" type="ORF">AAF712_014213</name>
</gene>
<dbReference type="PANTHER" id="PTHR40465:SF1">
    <property type="entry name" value="DUF6534 DOMAIN-CONTAINING PROTEIN"/>
    <property type="match status" value="1"/>
</dbReference>
<feature type="transmembrane region" description="Helical" evidence="1">
    <location>
        <begin position="17"/>
        <end position="33"/>
    </location>
</feature>
<feature type="transmembrane region" description="Helical" evidence="1">
    <location>
        <begin position="160"/>
        <end position="181"/>
    </location>
</feature>
<evidence type="ECO:0000256" key="1">
    <source>
        <dbReference type="SAM" id="Phobius"/>
    </source>
</evidence>
<protein>
    <recommendedName>
        <fullName evidence="2">DUF6534 domain-containing protein</fullName>
    </recommendedName>
</protein>
<keyword evidence="4" id="KW-1185">Reference proteome</keyword>
<keyword evidence="1" id="KW-0812">Transmembrane</keyword>
<proteinExistence type="predicted"/>
<organism evidence="3 4">
    <name type="scientific">Marasmius tenuissimus</name>
    <dbReference type="NCBI Taxonomy" id="585030"/>
    <lineage>
        <taxon>Eukaryota</taxon>
        <taxon>Fungi</taxon>
        <taxon>Dikarya</taxon>
        <taxon>Basidiomycota</taxon>
        <taxon>Agaricomycotina</taxon>
        <taxon>Agaricomycetes</taxon>
        <taxon>Agaricomycetidae</taxon>
        <taxon>Agaricales</taxon>
        <taxon>Marasmiineae</taxon>
        <taxon>Marasmiaceae</taxon>
        <taxon>Marasmius</taxon>
    </lineage>
</organism>
<keyword evidence="1" id="KW-0472">Membrane</keyword>
<sequence length="312" mass="34278">MVSSQSSESLSTETDKFIALVGIMLVQVYVYYLSFKKDPIYIKALVYTLLILDLLQTGFATHYAWFVLAVGWGNPIALQETPWSLATVPIFTGILAWLVQLFYAYRITVLGDRRIPFIFVSAVLAVGGLVAMVFAIYGAVLSISIRDITKAAQLNTVVTVWLAGSVIVDVLLTGTLTIQLASRSNRKFKATRTIVHRAIRMSLETGAVVAVAVIVELLLFLNSSTTTWYFLLGLCLGKLYSNALLATLNSRAIFKGDDHNSSSVRSLVWSTATASQNPGVISTRDTSATHIQVSTHVQRDLELGDYPKVQYK</sequence>
<feature type="transmembrane region" description="Helical" evidence="1">
    <location>
        <begin position="85"/>
        <end position="105"/>
    </location>
</feature>
<dbReference type="Proteomes" id="UP001437256">
    <property type="component" value="Unassembled WGS sequence"/>
</dbReference>
<feature type="transmembrane region" description="Helical" evidence="1">
    <location>
        <begin position="45"/>
        <end position="65"/>
    </location>
</feature>
<dbReference type="EMBL" id="JBBXMP010000251">
    <property type="protein sequence ID" value="KAL0059082.1"/>
    <property type="molecule type" value="Genomic_DNA"/>
</dbReference>
<feature type="transmembrane region" description="Helical" evidence="1">
    <location>
        <begin position="227"/>
        <end position="245"/>
    </location>
</feature>
<feature type="transmembrane region" description="Helical" evidence="1">
    <location>
        <begin position="202"/>
        <end position="221"/>
    </location>
</feature>
<name>A0ABR2ZF62_9AGAR</name>
<comment type="caution">
    <text evidence="3">The sequence shown here is derived from an EMBL/GenBank/DDBJ whole genome shotgun (WGS) entry which is preliminary data.</text>
</comment>
<dbReference type="InterPro" id="IPR045339">
    <property type="entry name" value="DUF6534"/>
</dbReference>
<dbReference type="PANTHER" id="PTHR40465">
    <property type="entry name" value="CHROMOSOME 1, WHOLE GENOME SHOTGUN SEQUENCE"/>
    <property type="match status" value="1"/>
</dbReference>
<dbReference type="Pfam" id="PF20152">
    <property type="entry name" value="DUF6534"/>
    <property type="match status" value="1"/>
</dbReference>
<evidence type="ECO:0000259" key="2">
    <source>
        <dbReference type="Pfam" id="PF20152"/>
    </source>
</evidence>
<keyword evidence="1" id="KW-1133">Transmembrane helix</keyword>
<evidence type="ECO:0000313" key="3">
    <source>
        <dbReference type="EMBL" id="KAL0059082.1"/>
    </source>
</evidence>
<evidence type="ECO:0000313" key="4">
    <source>
        <dbReference type="Proteomes" id="UP001437256"/>
    </source>
</evidence>
<accession>A0ABR2ZF62</accession>
<reference evidence="3 4" key="1">
    <citation type="submission" date="2024-05" db="EMBL/GenBank/DDBJ databases">
        <title>A draft genome resource for the thread blight pathogen Marasmius tenuissimus strain MS-2.</title>
        <authorList>
            <person name="Yulfo-Soto G.E."/>
            <person name="Baruah I.K."/>
            <person name="Amoako-Attah I."/>
            <person name="Bukari Y."/>
            <person name="Meinhardt L.W."/>
            <person name="Bailey B.A."/>
            <person name="Cohen S.P."/>
        </authorList>
    </citation>
    <scope>NUCLEOTIDE SEQUENCE [LARGE SCALE GENOMIC DNA]</scope>
    <source>
        <strain evidence="3 4">MS-2</strain>
    </source>
</reference>